<dbReference type="Proteomes" id="UP000800036">
    <property type="component" value="Unassembled WGS sequence"/>
</dbReference>
<name>A0A6A5V2R7_9PLEO</name>
<proteinExistence type="predicted"/>
<reference evidence="1" key="1">
    <citation type="journal article" date="2020" name="Stud. Mycol.">
        <title>101 Dothideomycetes genomes: a test case for predicting lifestyles and emergence of pathogens.</title>
        <authorList>
            <person name="Haridas S."/>
            <person name="Albert R."/>
            <person name="Binder M."/>
            <person name="Bloem J."/>
            <person name="Labutti K."/>
            <person name="Salamov A."/>
            <person name="Andreopoulos B."/>
            <person name="Baker S."/>
            <person name="Barry K."/>
            <person name="Bills G."/>
            <person name="Bluhm B."/>
            <person name="Cannon C."/>
            <person name="Castanera R."/>
            <person name="Culley D."/>
            <person name="Daum C."/>
            <person name="Ezra D."/>
            <person name="Gonzalez J."/>
            <person name="Henrissat B."/>
            <person name="Kuo A."/>
            <person name="Liang C."/>
            <person name="Lipzen A."/>
            <person name="Lutzoni F."/>
            <person name="Magnuson J."/>
            <person name="Mondo S."/>
            <person name="Nolan M."/>
            <person name="Ohm R."/>
            <person name="Pangilinan J."/>
            <person name="Park H.-J."/>
            <person name="Ramirez L."/>
            <person name="Alfaro M."/>
            <person name="Sun H."/>
            <person name="Tritt A."/>
            <person name="Yoshinaga Y."/>
            <person name="Zwiers L.-H."/>
            <person name="Turgeon B."/>
            <person name="Goodwin S."/>
            <person name="Spatafora J."/>
            <person name="Crous P."/>
            <person name="Grigoriev I."/>
        </authorList>
    </citation>
    <scope>NUCLEOTIDE SEQUENCE</scope>
    <source>
        <strain evidence="1">CBS 107.79</strain>
    </source>
</reference>
<evidence type="ECO:0000313" key="1">
    <source>
        <dbReference type="EMBL" id="KAF1971743.1"/>
    </source>
</evidence>
<sequence length="49" mass="5455">MCLRVIEKFPVCGCTYHIHAIDACSNYGRHAVTEKVIYVGFACQQHGGK</sequence>
<dbReference type="OrthoDB" id="5355526at2759"/>
<dbReference type="AlphaFoldDB" id="A0A6A5V2R7"/>
<gene>
    <name evidence="1" type="ORF">BU23DRAFT_170933</name>
</gene>
<dbReference type="EMBL" id="ML976691">
    <property type="protein sequence ID" value="KAF1971743.1"/>
    <property type="molecule type" value="Genomic_DNA"/>
</dbReference>
<protein>
    <submittedName>
        <fullName evidence="1">Uncharacterized protein</fullName>
    </submittedName>
</protein>
<keyword evidence="2" id="KW-1185">Reference proteome</keyword>
<evidence type="ECO:0000313" key="2">
    <source>
        <dbReference type="Proteomes" id="UP000800036"/>
    </source>
</evidence>
<accession>A0A6A5V2R7</accession>
<organism evidence="1 2">
    <name type="scientific">Bimuria novae-zelandiae CBS 107.79</name>
    <dbReference type="NCBI Taxonomy" id="1447943"/>
    <lineage>
        <taxon>Eukaryota</taxon>
        <taxon>Fungi</taxon>
        <taxon>Dikarya</taxon>
        <taxon>Ascomycota</taxon>
        <taxon>Pezizomycotina</taxon>
        <taxon>Dothideomycetes</taxon>
        <taxon>Pleosporomycetidae</taxon>
        <taxon>Pleosporales</taxon>
        <taxon>Massarineae</taxon>
        <taxon>Didymosphaeriaceae</taxon>
        <taxon>Bimuria</taxon>
    </lineage>
</organism>